<keyword evidence="6" id="KW-1133">Transmembrane helix</keyword>
<dbReference type="GO" id="GO:0031267">
    <property type="term" value="F:small GTPase binding"/>
    <property type="evidence" value="ECO:0007669"/>
    <property type="project" value="InterPro"/>
</dbReference>
<feature type="transmembrane region" description="Helical" evidence="6">
    <location>
        <begin position="267"/>
        <end position="287"/>
    </location>
</feature>
<name>A0AAP0FAQ6_9MAGN</name>
<evidence type="ECO:0000256" key="3">
    <source>
        <dbReference type="ARBA" id="ARBA00022448"/>
    </source>
</evidence>
<evidence type="ECO:0000256" key="6">
    <source>
        <dbReference type="SAM" id="Phobius"/>
    </source>
</evidence>
<keyword evidence="3" id="KW-0813">Transport</keyword>
<dbReference type="InterPro" id="IPR058669">
    <property type="entry name" value="TPR_IPO7/11-like"/>
</dbReference>
<keyword evidence="9" id="KW-1185">Reference proteome</keyword>
<sequence length="1036" mass="114290">MASFVDQDQQWLLNCLTATLDTSHEVRSFAEASLSQASSQPGFGVALSKVAINRELPLGLTHYYLAAVLLKQFIKKHWQEDEESFEPPAVASEEKEVIRKLLLLSLNDDHGKICTAISMAIASIAQYDWPEDWSELLPALLALISDQTSMSGVRGALRCLALLSVDLDDRSVPGLVPALFPCLHKVVSSPEIYDKTLRAKALSVVHSCTSMLGVMSGVYKTETDALVVPMLKSWLEQFSAILQPSVISADPEDWSIRMEVFKCLTQFLVTFISSHFFVVAVILPPLWHTFVSSLKVYELSSVEGADDYNVGRYDSDGAGKSLEDFVIQLFELLLTLVGSSRFAKVIKSNIKDLVYYTIAYMQMTEQQVHTWSLDANQYVADEDEATYSYRVSGTLLLEEVVNSYVEDGINAIVEACQKRFNESRQEKAMASANWWRLREATIFALVSVSEPLLEAQSSESCELNLGTLLEQILTEDMATGLHEYPFLHARALSAVAKFSSVVSQGILDQFLFASIKAVGSDVPPPVKVGACRALSQLLPESSKGIVQSQLMALFSSLTDLLKHASDETLHLVLETLQATVKSGHEAIVSIEPIISPILLNMWASYVSDPFISIDAVEVLEAIKDAPGCIRPLVSRVLPSIGPILEKHHQQPAGLVAGSLDLLTMLLKASTTLMMIENAPVDVVKAIHDVCFSSVIQIILQSSDHAEIQNATECLAAFVFGGKQEILAWGGDQGLKMRSLLDAASRLLSTEMESSGSLFVGSYILQLILHLPSQMSQHVRDLIAALIRRMLSCQIAGLKSSLLVVFARLVHMSGPNVEQFIDLLITLPADGYENSLAYVMSEWTRQQGEIQGSYQIKVTTSALALLLSTRHAELAKICVKGHLIKSNAGITTRSKAKVTPDQWTVMPLPAKILALLADTLIEIQEQVVADDDEDSDWEEMGENDAEQDLLHTDLATSHGRPNLDYLMAMAKVYSENQEDDHEDELLPVADPLNEINLANYLVDFLVKFSASDQQLFDHLCQHLTPAQWNAIQRILQR</sequence>
<dbReference type="GO" id="GO:0006606">
    <property type="term" value="P:protein import into nucleus"/>
    <property type="evidence" value="ECO:0007669"/>
    <property type="project" value="TreeGrafter"/>
</dbReference>
<dbReference type="GO" id="GO:0005635">
    <property type="term" value="C:nuclear envelope"/>
    <property type="evidence" value="ECO:0007669"/>
    <property type="project" value="TreeGrafter"/>
</dbReference>
<dbReference type="Pfam" id="PF03810">
    <property type="entry name" value="IBN_N"/>
    <property type="match status" value="1"/>
</dbReference>
<dbReference type="PROSITE" id="PS50166">
    <property type="entry name" value="IMPORTIN_B_NT"/>
    <property type="match status" value="1"/>
</dbReference>
<evidence type="ECO:0000256" key="2">
    <source>
        <dbReference type="ARBA" id="ARBA00007991"/>
    </source>
</evidence>
<dbReference type="Gene3D" id="1.25.10.10">
    <property type="entry name" value="Leucine-rich Repeat Variant"/>
    <property type="match status" value="1"/>
</dbReference>
<dbReference type="AlphaFoldDB" id="A0AAP0FAQ6"/>
<organism evidence="8 9">
    <name type="scientific">Stephania cephalantha</name>
    <dbReference type="NCBI Taxonomy" id="152367"/>
    <lineage>
        <taxon>Eukaryota</taxon>
        <taxon>Viridiplantae</taxon>
        <taxon>Streptophyta</taxon>
        <taxon>Embryophyta</taxon>
        <taxon>Tracheophyta</taxon>
        <taxon>Spermatophyta</taxon>
        <taxon>Magnoliopsida</taxon>
        <taxon>Ranunculales</taxon>
        <taxon>Menispermaceae</taxon>
        <taxon>Menispermoideae</taxon>
        <taxon>Cissampelideae</taxon>
        <taxon>Stephania</taxon>
    </lineage>
</organism>
<dbReference type="SMART" id="SM00913">
    <property type="entry name" value="IBN_N"/>
    <property type="match status" value="1"/>
</dbReference>
<feature type="domain" description="Importin N-terminal" evidence="7">
    <location>
        <begin position="30"/>
        <end position="108"/>
    </location>
</feature>
<keyword evidence="6" id="KW-0472">Membrane</keyword>
<dbReference type="InterPro" id="IPR056840">
    <property type="entry name" value="HEAT_IPO9_central"/>
</dbReference>
<dbReference type="Pfam" id="PF25018">
    <property type="entry name" value="HEAT_IPO9_c"/>
    <property type="match status" value="1"/>
</dbReference>
<proteinExistence type="inferred from homology"/>
<dbReference type="PANTHER" id="PTHR10997">
    <property type="entry name" value="IMPORTIN-7, 8, 11"/>
    <property type="match status" value="1"/>
</dbReference>
<dbReference type="Proteomes" id="UP001419268">
    <property type="component" value="Unassembled WGS sequence"/>
</dbReference>
<dbReference type="GO" id="GO:0005829">
    <property type="term" value="C:cytosol"/>
    <property type="evidence" value="ECO:0007669"/>
    <property type="project" value="TreeGrafter"/>
</dbReference>
<keyword evidence="4" id="KW-0653">Protein transport</keyword>
<comment type="caution">
    <text evidence="8">The sequence shown here is derived from an EMBL/GenBank/DDBJ whole genome shotgun (WGS) entry which is preliminary data.</text>
</comment>
<dbReference type="FunFam" id="1.25.10.10:FF:000459">
    <property type="entry name" value="ARM repeat superfamily protein"/>
    <property type="match status" value="1"/>
</dbReference>
<dbReference type="InterPro" id="IPR001494">
    <property type="entry name" value="Importin-beta_N"/>
</dbReference>
<evidence type="ECO:0000256" key="4">
    <source>
        <dbReference type="ARBA" id="ARBA00022927"/>
    </source>
</evidence>
<protein>
    <recommendedName>
        <fullName evidence="7">Importin N-terminal domain-containing protein</fullName>
    </recommendedName>
</protein>
<reference evidence="8 9" key="1">
    <citation type="submission" date="2024-01" db="EMBL/GenBank/DDBJ databases">
        <title>Genome assemblies of Stephania.</title>
        <authorList>
            <person name="Yang L."/>
        </authorList>
    </citation>
    <scope>NUCLEOTIDE SEQUENCE [LARGE SCALE GENOMIC DNA]</scope>
    <source>
        <strain evidence="8">JXDWG</strain>
        <tissue evidence="8">Leaf</tissue>
    </source>
</reference>
<keyword evidence="6" id="KW-0812">Transmembrane</keyword>
<dbReference type="PANTHER" id="PTHR10997:SF9">
    <property type="entry name" value="IMPORTIN-9"/>
    <property type="match status" value="1"/>
</dbReference>
<comment type="similarity">
    <text evidence="2">Belongs to the importin beta family.</text>
</comment>
<evidence type="ECO:0000256" key="5">
    <source>
        <dbReference type="ARBA" id="ARBA00023242"/>
    </source>
</evidence>
<comment type="subcellular location">
    <subcellularLocation>
        <location evidence="1">Nucleus</location>
    </subcellularLocation>
</comment>
<dbReference type="Pfam" id="PF25758">
    <property type="entry name" value="TPR_IPO11"/>
    <property type="match status" value="1"/>
</dbReference>
<keyword evidence="5" id="KW-0539">Nucleus</keyword>
<dbReference type="EMBL" id="JBBNAG010000009">
    <property type="protein sequence ID" value="KAK9105467.1"/>
    <property type="molecule type" value="Genomic_DNA"/>
</dbReference>
<dbReference type="InterPro" id="IPR011989">
    <property type="entry name" value="ARM-like"/>
</dbReference>
<evidence type="ECO:0000313" key="8">
    <source>
        <dbReference type="EMBL" id="KAK9105467.1"/>
    </source>
</evidence>
<evidence type="ECO:0000259" key="7">
    <source>
        <dbReference type="PROSITE" id="PS50166"/>
    </source>
</evidence>
<evidence type="ECO:0000313" key="9">
    <source>
        <dbReference type="Proteomes" id="UP001419268"/>
    </source>
</evidence>
<evidence type="ECO:0000256" key="1">
    <source>
        <dbReference type="ARBA" id="ARBA00004123"/>
    </source>
</evidence>
<accession>A0AAP0FAQ6</accession>
<gene>
    <name evidence="8" type="ORF">Scep_022311</name>
</gene>
<dbReference type="InterPro" id="IPR016024">
    <property type="entry name" value="ARM-type_fold"/>
</dbReference>
<dbReference type="SUPFAM" id="SSF48371">
    <property type="entry name" value="ARM repeat"/>
    <property type="match status" value="1"/>
</dbReference>